<gene>
    <name evidence="2" type="ORF">Tci_052464</name>
</gene>
<dbReference type="GO" id="GO:0003964">
    <property type="term" value="F:RNA-directed DNA polymerase activity"/>
    <property type="evidence" value="ECO:0007669"/>
    <property type="project" value="UniProtKB-KW"/>
</dbReference>
<dbReference type="InterPro" id="IPR021109">
    <property type="entry name" value="Peptidase_aspartic_dom_sf"/>
</dbReference>
<keyword evidence="2" id="KW-0695">RNA-directed DNA polymerase</keyword>
<dbReference type="EMBL" id="BKCJ010008089">
    <property type="protein sequence ID" value="GEU80486.1"/>
    <property type="molecule type" value="Genomic_DNA"/>
</dbReference>
<proteinExistence type="predicted"/>
<dbReference type="PANTHER" id="PTHR33067">
    <property type="entry name" value="RNA-DIRECTED DNA POLYMERASE-RELATED"/>
    <property type="match status" value="1"/>
</dbReference>
<feature type="region of interest" description="Disordered" evidence="1">
    <location>
        <begin position="1"/>
        <end position="30"/>
    </location>
</feature>
<dbReference type="PANTHER" id="PTHR33067:SF9">
    <property type="entry name" value="RNA-DIRECTED DNA POLYMERASE"/>
    <property type="match status" value="1"/>
</dbReference>
<evidence type="ECO:0000256" key="1">
    <source>
        <dbReference type="SAM" id="MobiDB-lite"/>
    </source>
</evidence>
<reference evidence="2" key="1">
    <citation type="journal article" date="2019" name="Sci. Rep.">
        <title>Draft genome of Tanacetum cinerariifolium, the natural source of mosquito coil.</title>
        <authorList>
            <person name="Yamashiro T."/>
            <person name="Shiraishi A."/>
            <person name="Satake H."/>
            <person name="Nakayama K."/>
        </authorList>
    </citation>
    <scope>NUCLEOTIDE SEQUENCE</scope>
</reference>
<feature type="region of interest" description="Disordered" evidence="1">
    <location>
        <begin position="243"/>
        <end position="313"/>
    </location>
</feature>
<protein>
    <submittedName>
        <fullName evidence="2">Reverse transcriptase domain-containing protein</fullName>
    </submittedName>
</protein>
<evidence type="ECO:0000313" key="2">
    <source>
        <dbReference type="EMBL" id="GEU80486.1"/>
    </source>
</evidence>
<organism evidence="2">
    <name type="scientific">Tanacetum cinerariifolium</name>
    <name type="common">Dalmatian daisy</name>
    <name type="synonym">Chrysanthemum cinerariifolium</name>
    <dbReference type="NCBI Taxonomy" id="118510"/>
    <lineage>
        <taxon>Eukaryota</taxon>
        <taxon>Viridiplantae</taxon>
        <taxon>Streptophyta</taxon>
        <taxon>Embryophyta</taxon>
        <taxon>Tracheophyta</taxon>
        <taxon>Spermatophyta</taxon>
        <taxon>Magnoliopsida</taxon>
        <taxon>eudicotyledons</taxon>
        <taxon>Gunneridae</taxon>
        <taxon>Pentapetalae</taxon>
        <taxon>asterids</taxon>
        <taxon>campanulids</taxon>
        <taxon>Asterales</taxon>
        <taxon>Asteraceae</taxon>
        <taxon>Asteroideae</taxon>
        <taxon>Anthemideae</taxon>
        <taxon>Anthemidinae</taxon>
        <taxon>Tanacetum</taxon>
    </lineage>
</organism>
<keyword evidence="2" id="KW-0548">Nucleotidyltransferase</keyword>
<feature type="compositionally biased region" description="Polar residues" evidence="1">
    <location>
        <begin position="1"/>
        <end position="21"/>
    </location>
</feature>
<dbReference type="CDD" id="cd00303">
    <property type="entry name" value="retropepsin_like"/>
    <property type="match status" value="1"/>
</dbReference>
<dbReference type="Gene3D" id="2.40.70.10">
    <property type="entry name" value="Acid Proteases"/>
    <property type="match status" value="1"/>
</dbReference>
<feature type="compositionally biased region" description="Polar residues" evidence="1">
    <location>
        <begin position="269"/>
        <end position="279"/>
    </location>
</feature>
<feature type="compositionally biased region" description="Low complexity" evidence="1">
    <location>
        <begin position="258"/>
        <end position="268"/>
    </location>
</feature>
<sequence>MQTRSSLKFVSESSSNPISTNLKHRNRRRSKPRVELFSIPIDTMADNRTMEEMLQAPTEGYGDAIMVPDILAENFEIKTGLLSLIQANQFHGFESNNPHDHIKSFNRITSTLKFRDVPNDAIKLMLFPYSLEGAAKICVGRFKEMLRQCPHHGFSELYQIDTFYNGLNEYEQDSLNAATVETFNKKMTTPATVKAVEETCVICGGAHPYYDCIATDSNISSACATTGTYNQGNIGFHPQAATNYRANQNSPPGFPPVQNNQNHFNQNQGSGSLPSNTVPNPREDLKAITTQSGVTLAGPSVSSPPPPSKEVEQEPETITDQVLIESTNNVPPSVVHPSPASTSSTPISFPKMLERKLSLPELTSMQMILELANRSTTRPAGIAEDVFVKVGKFHFPTDFLVVDCVINPRVPLILGRPFLRTRRALIDVYGKELTLRIYDEALTFKVGQTLKYSYNDAESINQIDVIDVACEEYVQKVLGFSDNSKSGSPTLTSDPIISSFSPQGDILYLEKLLNEDPTPNLPPVKTEDLKQVDATMTKPSIEEPPELELKELTHVPKVHDGNLSRYDRENDREFDVIIRDKKGAKNLTADHLSRLENPHQDELEKKEITKTFPLDTLGMIAFRGDSSTPWFADIANYHARNFIMKGMSSQQKKKFFKDVKHYFWDDPYLFKICAD</sequence>
<dbReference type="AlphaFoldDB" id="A0A6L2N2P1"/>
<keyword evidence="2" id="KW-0808">Transferase</keyword>
<accession>A0A6L2N2P1</accession>
<name>A0A6L2N2P1_TANCI</name>
<comment type="caution">
    <text evidence="2">The sequence shown here is derived from an EMBL/GenBank/DDBJ whole genome shotgun (WGS) entry which is preliminary data.</text>
</comment>